<dbReference type="SMART" id="SM00849">
    <property type="entry name" value="Lactamase_B"/>
    <property type="match status" value="1"/>
</dbReference>
<dbReference type="Pfam" id="PF00581">
    <property type="entry name" value="Rhodanese"/>
    <property type="match status" value="1"/>
</dbReference>
<dbReference type="EMBL" id="BOQM01000015">
    <property type="protein sequence ID" value="GIM85573.1"/>
    <property type="molecule type" value="Genomic_DNA"/>
</dbReference>
<dbReference type="PANTHER" id="PTHR43084:SF1">
    <property type="entry name" value="PERSULFIDE DIOXYGENASE ETHE1, MITOCHONDRIAL"/>
    <property type="match status" value="1"/>
</dbReference>
<dbReference type="CDD" id="cd00158">
    <property type="entry name" value="RHOD"/>
    <property type="match status" value="1"/>
</dbReference>
<evidence type="ECO:0000313" key="3">
    <source>
        <dbReference type="EMBL" id="GIM85573.1"/>
    </source>
</evidence>
<dbReference type="SMART" id="SM00450">
    <property type="entry name" value="RHOD"/>
    <property type="match status" value="1"/>
</dbReference>
<dbReference type="Pfam" id="PF00753">
    <property type="entry name" value="Lactamase_B"/>
    <property type="match status" value="1"/>
</dbReference>
<dbReference type="Gene3D" id="3.60.15.10">
    <property type="entry name" value="Ribonuclease Z/Hydroxyacylglutathione hydrolase-like"/>
    <property type="match status" value="1"/>
</dbReference>
<dbReference type="PROSITE" id="PS50206">
    <property type="entry name" value="RHODANESE_3"/>
    <property type="match status" value="1"/>
</dbReference>
<dbReference type="InterPro" id="IPR036866">
    <property type="entry name" value="RibonucZ/Hydroxyglut_hydro"/>
</dbReference>
<accession>A0ABQ4JUS1</accession>
<reference evidence="3 4" key="1">
    <citation type="submission" date="2021-03" db="EMBL/GenBank/DDBJ databases">
        <title>Whole genome shotgun sequence of Salinispora arenicola NBRC 105043.</title>
        <authorList>
            <person name="Komaki H."/>
            <person name="Tamura T."/>
        </authorList>
    </citation>
    <scope>NUCLEOTIDE SEQUENCE [LARGE SCALE GENOMIC DNA]</scope>
    <source>
        <strain evidence="3 4">NBRC 105043</strain>
    </source>
</reference>
<evidence type="ECO:0000259" key="2">
    <source>
        <dbReference type="PROSITE" id="PS50206"/>
    </source>
</evidence>
<dbReference type="InterPro" id="IPR036873">
    <property type="entry name" value="Rhodanese-like_dom_sf"/>
</dbReference>
<dbReference type="InterPro" id="IPR051682">
    <property type="entry name" value="Mito_Persulfide_Diox"/>
</dbReference>
<organism evidence="3 4">
    <name type="scientific">Salinispora arenicola</name>
    <dbReference type="NCBI Taxonomy" id="168697"/>
    <lineage>
        <taxon>Bacteria</taxon>
        <taxon>Bacillati</taxon>
        <taxon>Actinomycetota</taxon>
        <taxon>Actinomycetes</taxon>
        <taxon>Micromonosporales</taxon>
        <taxon>Micromonosporaceae</taxon>
        <taxon>Salinispora</taxon>
    </lineage>
</organism>
<dbReference type="Proteomes" id="UP000677457">
    <property type="component" value="Unassembled WGS sequence"/>
</dbReference>
<dbReference type="CDD" id="cd07724">
    <property type="entry name" value="POD-like_MBL-fold"/>
    <property type="match status" value="1"/>
</dbReference>
<keyword evidence="1" id="KW-0479">Metal-binding</keyword>
<proteinExistence type="predicted"/>
<comment type="caution">
    <text evidence="3">The sequence shown here is derived from an EMBL/GenBank/DDBJ whole genome shotgun (WGS) entry which is preliminary data.</text>
</comment>
<dbReference type="SUPFAM" id="SSF52821">
    <property type="entry name" value="Rhodanese/Cell cycle control phosphatase"/>
    <property type="match status" value="2"/>
</dbReference>
<evidence type="ECO:0000256" key="1">
    <source>
        <dbReference type="ARBA" id="ARBA00022723"/>
    </source>
</evidence>
<dbReference type="SUPFAM" id="SSF56281">
    <property type="entry name" value="Metallo-hydrolase/oxidoreductase"/>
    <property type="match status" value="1"/>
</dbReference>
<name>A0ABQ4JUS1_SALAC</name>
<evidence type="ECO:0000313" key="4">
    <source>
        <dbReference type="Proteomes" id="UP000677457"/>
    </source>
</evidence>
<keyword evidence="4" id="KW-1185">Reference proteome</keyword>
<dbReference type="PANTHER" id="PTHR43084">
    <property type="entry name" value="PERSULFIDE DIOXYGENASE ETHE1"/>
    <property type="match status" value="1"/>
</dbReference>
<protein>
    <submittedName>
        <fullName evidence="3">MBL fold metallo-hydrolase</fullName>
    </submittedName>
</protein>
<sequence>MGCVVVDVAVVQTSELGDRSYVVHDGHLAIVVDPQRDLDRLQAVLDERGLRCAMVLETHIHNDYVSGGLQLAHQHDAPYAVNAADEVAFDRHGVADGDELSVGGMRVRVIATPGHTDTHLAFVITGGPGPAAVFTGGCLLYGSVGRTDLVDPARTEELARAQYRSVHHLADLLADDARIFPTHGFGSFCSSGSTSGGEDSTVGQEKTRNDALTAPNEDTFVARLVAGLTAYPAYYAHTGARNRAGAGPVDLSAPQQVSPAELRARISAGEWVVDLRDRTAYAAEHLAGTISIALGQQFATYLGWLIPWGIPLTLIGATPQQITDAQRQLVRIGIDRPDGAATGKLRDLADGAATRGYRRVTFAGLAAAQQAGETLIVLDVRRDDERAHGAVPGSVHIPLHCLLDRLADVPAGPLWVHCASGFRAGIAASLLDRAGHDIVHIDDEYAVAVTSGQATG</sequence>
<feature type="domain" description="Rhodanese" evidence="2">
    <location>
        <begin position="371"/>
        <end position="444"/>
    </location>
</feature>
<dbReference type="InterPro" id="IPR001279">
    <property type="entry name" value="Metallo-B-lactamas"/>
</dbReference>
<dbReference type="Gene3D" id="3.40.250.10">
    <property type="entry name" value="Rhodanese-like domain"/>
    <property type="match status" value="2"/>
</dbReference>
<gene>
    <name evidence="3" type="ORF">Sar04_23200</name>
</gene>
<dbReference type="InterPro" id="IPR044528">
    <property type="entry name" value="POD-like_MBL-fold"/>
</dbReference>
<dbReference type="InterPro" id="IPR001763">
    <property type="entry name" value="Rhodanese-like_dom"/>
</dbReference>